<feature type="domain" description="NAD-dependent epimerase/dehydratase" evidence="1">
    <location>
        <begin position="3"/>
        <end position="215"/>
    </location>
</feature>
<protein>
    <submittedName>
        <fullName evidence="2">N-acetyl-alpha-D-glucosaminyl-diphospho-ditrans, octacis-undecaprenol 4-epimerase</fullName>
        <ecNumber evidence="2">5.1.3.26</ecNumber>
    </submittedName>
</protein>
<dbReference type="Gene3D" id="3.40.50.720">
    <property type="entry name" value="NAD(P)-binding Rossmann-like Domain"/>
    <property type="match status" value="1"/>
</dbReference>
<accession>A0A7M1VN29</accession>
<dbReference type="AlphaFoldDB" id="A0A7M1VN29"/>
<evidence type="ECO:0000313" key="2">
    <source>
        <dbReference type="EMBL" id="QOS16377.1"/>
    </source>
</evidence>
<dbReference type="SUPFAM" id="SSF51735">
    <property type="entry name" value="NAD(P)-binding Rossmann-fold domains"/>
    <property type="match status" value="1"/>
</dbReference>
<dbReference type="InterPro" id="IPR050177">
    <property type="entry name" value="Lipid_A_modif_metabolic_enz"/>
</dbReference>
<proteinExistence type="predicted"/>
<gene>
    <name evidence="2" type="primary">gnu</name>
    <name evidence="2" type="ORF">VP52_00025</name>
</gene>
<dbReference type="InterPro" id="IPR036291">
    <property type="entry name" value="NAD(P)-bd_dom_sf"/>
</dbReference>
<dbReference type="Pfam" id="PF01370">
    <property type="entry name" value="Epimerase"/>
    <property type="match status" value="1"/>
</dbReference>
<dbReference type="EC" id="5.1.3.26" evidence="2"/>
<name>A0A7M1VN29_VIBPH</name>
<dbReference type="PANTHER" id="PTHR43245:SF58">
    <property type="entry name" value="BLL5923 PROTEIN"/>
    <property type="match status" value="1"/>
</dbReference>
<reference evidence="2" key="1">
    <citation type="submission" date="2020-08" db="EMBL/GenBank/DDBJ databases">
        <title>Genetic structure, function and evolution of capsule biosynthesis loci in Vibrio parahaemolyticus.</title>
        <authorList>
            <person name="Li L."/>
            <person name="Bian S."/>
        </authorList>
    </citation>
    <scope>NUCLEOTIDE SEQUENCE</scope>
    <source>
        <strain evidence="2">VP52</strain>
    </source>
</reference>
<sequence length="304" mass="32811">MTILVTGATGFVGQNLTKLNQNFRCVVRAGEHHAFTDSYTVPTIDASTDWSNCFDGVDSIIHLAGLAHNKLYTDAEYRAVNTEGTLRLALKAAEAGVKRFVFISSIGVNGTSSYDRAFLPSDVAIPHNFYAQSKFEAELGLWDISEQTGLEIVIIRPTLVYGAAAPGNFGLLTKLVSKLPFLPFGLANNRRDFIAVKNLADLLVTCATHPDAAGHTFLASDGETVSIKQFTNALADGLGKKVIQLPVPVNVMRLLGKLTGKSAMIEQLYGNLEVDSSNIKEVLCWTPPLTMKQAMSTLCDSGVK</sequence>
<organism evidence="2">
    <name type="scientific">Vibrio parahaemolyticus</name>
    <dbReference type="NCBI Taxonomy" id="670"/>
    <lineage>
        <taxon>Bacteria</taxon>
        <taxon>Pseudomonadati</taxon>
        <taxon>Pseudomonadota</taxon>
        <taxon>Gammaproteobacteria</taxon>
        <taxon>Vibrionales</taxon>
        <taxon>Vibrionaceae</taxon>
        <taxon>Vibrio</taxon>
    </lineage>
</organism>
<keyword evidence="2" id="KW-0413">Isomerase</keyword>
<dbReference type="InterPro" id="IPR001509">
    <property type="entry name" value="Epimerase_deHydtase"/>
</dbReference>
<dbReference type="GO" id="GO:0016853">
    <property type="term" value="F:isomerase activity"/>
    <property type="evidence" value="ECO:0007669"/>
    <property type="project" value="UniProtKB-KW"/>
</dbReference>
<dbReference type="PANTHER" id="PTHR43245">
    <property type="entry name" value="BIFUNCTIONAL POLYMYXIN RESISTANCE PROTEIN ARNA"/>
    <property type="match status" value="1"/>
</dbReference>
<evidence type="ECO:0000259" key="1">
    <source>
        <dbReference type="Pfam" id="PF01370"/>
    </source>
</evidence>
<dbReference type="EMBL" id="MT898049">
    <property type="protein sequence ID" value="QOS16377.1"/>
    <property type="molecule type" value="Genomic_DNA"/>
</dbReference>